<dbReference type="GO" id="GO:0004662">
    <property type="term" value="F:CAAX-protein geranylgeranyltransferase activity"/>
    <property type="evidence" value="ECO:0007669"/>
    <property type="project" value="UniProtKB-EC"/>
</dbReference>
<dbReference type="GO" id="GO:0005965">
    <property type="term" value="C:protein farnesyltransferase complex"/>
    <property type="evidence" value="ECO:0007669"/>
    <property type="project" value="TreeGrafter"/>
</dbReference>
<dbReference type="PANTHER" id="PTHR11129:SF1">
    <property type="entry name" value="PROTEIN FARNESYLTRANSFERASE_GERANYLGERANYLTRANSFERASE TYPE-1 SUBUNIT ALPHA"/>
    <property type="match status" value="1"/>
</dbReference>
<evidence type="ECO:0000256" key="3">
    <source>
        <dbReference type="ARBA" id="ARBA00012700"/>
    </source>
</evidence>
<keyword evidence="8" id="KW-0460">Magnesium</keyword>
<dbReference type="PROSITE" id="PS51147">
    <property type="entry name" value="PFTA"/>
    <property type="match status" value="5"/>
</dbReference>
<sequence>MVNDAEDVAFVLYCDRPDWNDITPIHLDEGPNPIVSIAYSDTFKDVYGYFRAIVVANERSERAFELTTDAVQLNPANYTAWQYRRLLLEDLNKPLADELEFCRDTIENNPKNYQVWHHRQYVVSKLKDPSKELRFTEIILSNDPKNYHAWTHRQWVLTKYKLFDDEIEFVERLLDDDLFNNSAWNHRFFVIKNHLGFTPGICSNEIKYTLKSISKMPMNESSWNYLRGILNESEEGLCGNEDVIHYCERQYEDGDRNRFLLDFIIAMKQHKLEKGGVENRSAFVQDIVSMCKDLAENADVIRRSYWNFVALSVTSEYESN</sequence>
<comment type="similarity">
    <text evidence="2">Belongs to the protein prenyltransferase subunit alpha family.</text>
</comment>
<keyword evidence="5" id="KW-0637">Prenyltransferase</keyword>
<dbReference type="Pfam" id="PF01239">
    <property type="entry name" value="PPTA"/>
    <property type="match status" value="5"/>
</dbReference>
<evidence type="ECO:0000313" key="15">
    <source>
        <dbReference type="Proteomes" id="UP001187531"/>
    </source>
</evidence>
<evidence type="ECO:0000256" key="5">
    <source>
        <dbReference type="ARBA" id="ARBA00022602"/>
    </source>
</evidence>
<evidence type="ECO:0000256" key="9">
    <source>
        <dbReference type="ARBA" id="ARBA00040965"/>
    </source>
</evidence>
<keyword evidence="7" id="KW-0677">Repeat</keyword>
<dbReference type="EC" id="2.5.1.59" evidence="3"/>
<comment type="caution">
    <text evidence="14">The sequence shown here is derived from an EMBL/GenBank/DDBJ whole genome shotgun (WGS) entry which is preliminary data.</text>
</comment>
<evidence type="ECO:0000256" key="13">
    <source>
        <dbReference type="ARBA" id="ARBA00043219"/>
    </source>
</evidence>
<dbReference type="AlphaFoldDB" id="A0AA88II22"/>
<evidence type="ECO:0000256" key="2">
    <source>
        <dbReference type="ARBA" id="ARBA00006734"/>
    </source>
</evidence>
<reference evidence="14" key="1">
    <citation type="submission" date="2023-07" db="EMBL/GenBank/DDBJ databases">
        <title>Chromosome-level genome assembly of Artemia franciscana.</title>
        <authorList>
            <person name="Jo E."/>
        </authorList>
    </citation>
    <scope>NUCLEOTIDE SEQUENCE</scope>
    <source>
        <tissue evidence="14">Whole body</tissue>
    </source>
</reference>
<dbReference type="SUPFAM" id="SSF48439">
    <property type="entry name" value="Protein prenylyltransferase"/>
    <property type="match status" value="1"/>
</dbReference>
<name>A0AA88II22_ARTSF</name>
<evidence type="ECO:0000256" key="1">
    <source>
        <dbReference type="ARBA" id="ARBA00001946"/>
    </source>
</evidence>
<dbReference type="Proteomes" id="UP001187531">
    <property type="component" value="Unassembled WGS sequence"/>
</dbReference>
<dbReference type="PANTHER" id="PTHR11129">
    <property type="entry name" value="PROTEIN FARNESYLTRANSFERASE ALPHA SUBUNIT/RAB GERANYLGERANYL TRANSFERASE ALPHA SUBUNIT"/>
    <property type="match status" value="1"/>
</dbReference>
<accession>A0AA88II22</accession>
<evidence type="ECO:0000256" key="11">
    <source>
        <dbReference type="ARBA" id="ARBA00042436"/>
    </source>
</evidence>
<evidence type="ECO:0000313" key="14">
    <source>
        <dbReference type="EMBL" id="KAK2721187.1"/>
    </source>
</evidence>
<dbReference type="EMBL" id="JAVRJZ010000006">
    <property type="protein sequence ID" value="KAK2721187.1"/>
    <property type="molecule type" value="Genomic_DNA"/>
</dbReference>
<dbReference type="InterPro" id="IPR002088">
    <property type="entry name" value="Prenyl_trans_a"/>
</dbReference>
<keyword evidence="6" id="KW-0808">Transferase</keyword>
<evidence type="ECO:0000256" key="8">
    <source>
        <dbReference type="ARBA" id="ARBA00022842"/>
    </source>
</evidence>
<evidence type="ECO:0000256" key="12">
    <source>
        <dbReference type="ARBA" id="ARBA00043086"/>
    </source>
</evidence>
<dbReference type="EMBL" id="JAVRJZ010000006">
    <property type="protein sequence ID" value="KAK2721186.1"/>
    <property type="molecule type" value="Genomic_DNA"/>
</dbReference>
<evidence type="ECO:0000256" key="10">
    <source>
        <dbReference type="ARBA" id="ARBA00041392"/>
    </source>
</evidence>
<dbReference type="GO" id="GO:0005953">
    <property type="term" value="C:CAAX-protein geranylgeranyltransferase complex"/>
    <property type="evidence" value="ECO:0007669"/>
    <property type="project" value="TreeGrafter"/>
</dbReference>
<dbReference type="Gene3D" id="1.25.40.120">
    <property type="entry name" value="Protein prenylyltransferase"/>
    <property type="match status" value="1"/>
</dbReference>
<comment type="cofactor">
    <cofactor evidence="1">
        <name>Mg(2+)</name>
        <dbReference type="ChEBI" id="CHEBI:18420"/>
    </cofactor>
</comment>
<gene>
    <name evidence="14" type="ORF">QYM36_003456</name>
</gene>
<protein>
    <recommendedName>
        <fullName evidence="9">Protein farnesyltransferase/geranylgeranyltransferase type-1 subunit alpha</fullName>
        <ecNumber evidence="4">2.5.1.58</ecNumber>
        <ecNumber evidence="3">2.5.1.59</ecNumber>
    </recommendedName>
    <alternativeName>
        <fullName evidence="12">CAAX farnesyltransferase subunit alpha</fullName>
    </alternativeName>
    <alternativeName>
        <fullName evidence="11">FTase-alpha</fullName>
    </alternativeName>
    <alternativeName>
        <fullName evidence="10">Ras proteins prenyltransferase subunit alpha</fullName>
    </alternativeName>
    <alternativeName>
        <fullName evidence="13">Type I protein geranyl-geranyltransferase subunit alpha</fullName>
    </alternativeName>
</protein>
<proteinExistence type="inferred from homology"/>
<dbReference type="EC" id="2.5.1.58" evidence="4"/>
<evidence type="ECO:0000256" key="7">
    <source>
        <dbReference type="ARBA" id="ARBA00022737"/>
    </source>
</evidence>
<keyword evidence="15" id="KW-1185">Reference proteome</keyword>
<organism evidence="14 15">
    <name type="scientific">Artemia franciscana</name>
    <name type="common">Brine shrimp</name>
    <name type="synonym">Artemia sanfranciscana</name>
    <dbReference type="NCBI Taxonomy" id="6661"/>
    <lineage>
        <taxon>Eukaryota</taxon>
        <taxon>Metazoa</taxon>
        <taxon>Ecdysozoa</taxon>
        <taxon>Arthropoda</taxon>
        <taxon>Crustacea</taxon>
        <taxon>Branchiopoda</taxon>
        <taxon>Anostraca</taxon>
        <taxon>Artemiidae</taxon>
        <taxon>Artemia</taxon>
    </lineage>
</organism>
<dbReference type="GO" id="GO:0004660">
    <property type="term" value="F:protein farnesyltransferase activity"/>
    <property type="evidence" value="ECO:0007669"/>
    <property type="project" value="UniProtKB-EC"/>
</dbReference>
<evidence type="ECO:0000256" key="4">
    <source>
        <dbReference type="ARBA" id="ARBA00012702"/>
    </source>
</evidence>
<evidence type="ECO:0000256" key="6">
    <source>
        <dbReference type="ARBA" id="ARBA00022679"/>
    </source>
</evidence>